<evidence type="ECO:0000313" key="9">
    <source>
        <dbReference type="Proteomes" id="UP001208689"/>
    </source>
</evidence>
<protein>
    <submittedName>
        <fullName evidence="8">Phospho-N-acetylmuramoyl-pentapeptide-transferase</fullName>
        <ecNumber evidence="8">2.7.8.13</ecNumber>
    </submittedName>
</protein>
<comment type="subcellular location">
    <subcellularLocation>
        <location evidence="1">Cell membrane</location>
        <topology evidence="1">Multi-pass membrane protein</topology>
    </subcellularLocation>
</comment>
<keyword evidence="6 7" id="KW-0472">Membrane</keyword>
<feature type="transmembrane region" description="Helical" evidence="7">
    <location>
        <begin position="61"/>
        <end position="81"/>
    </location>
</feature>
<evidence type="ECO:0000313" key="8">
    <source>
        <dbReference type="EMBL" id="UYP47330.1"/>
    </source>
</evidence>
<feature type="transmembrane region" description="Helical" evidence="7">
    <location>
        <begin position="178"/>
        <end position="196"/>
    </location>
</feature>
<keyword evidence="9" id="KW-1185">Reference proteome</keyword>
<dbReference type="Proteomes" id="UP001208689">
    <property type="component" value="Chromosome"/>
</dbReference>
<evidence type="ECO:0000256" key="7">
    <source>
        <dbReference type="SAM" id="Phobius"/>
    </source>
</evidence>
<sequence>MNTFDTLSFTWIDYLLITLIGGIIFTITYLIYPPLIKWLKEKGYVGYDIHKIGRPATAESGGLGLTIGILIGSILAFIFFSKLWAEILTFDITIIIAAIIGWYDDRHQLGSLKKIVLMFITGIPLFIANLLTKVDIENPTLPILGQLRLNIIYPLMVPFIIMILTNTVNMLEGYNGEGSGTTSIALLVMVIAAIILKSGEGLLFGIISFAAVFAFFLFNKYPAKAFPGDIGTLVIGAAIGAVGVMGSIEVVMVIVMLPQVFNSFYVITSEKGFRESHSVSVQDIWIDKDELIHASDEIGAALTLPRLIVVTGALNEKELVNHFMALSLVSGFLALISTQFLIPLEEINWIVCTTIGILSVIGYIFVIRRYRRILMLSVVMGTLLGIALIFLIIINQFIFDITYLVNWLIGGVIGLIILAIWYGVTLIYFKRTLKKQKMKPGYISIAERKQNEQE</sequence>
<dbReference type="EC" id="2.7.8.13" evidence="8"/>
<organism evidence="8 9">
    <name type="scientific">Candidatus Lokiarchaeum ossiferum</name>
    <dbReference type="NCBI Taxonomy" id="2951803"/>
    <lineage>
        <taxon>Archaea</taxon>
        <taxon>Promethearchaeati</taxon>
        <taxon>Promethearchaeota</taxon>
        <taxon>Promethearchaeia</taxon>
        <taxon>Promethearchaeales</taxon>
        <taxon>Promethearchaeaceae</taxon>
        <taxon>Candidatus Lokiarchaeum</taxon>
    </lineage>
</organism>
<feature type="transmembrane region" description="Helical" evidence="7">
    <location>
        <begin position="230"/>
        <end position="257"/>
    </location>
</feature>
<feature type="transmembrane region" description="Helical" evidence="7">
    <location>
        <begin position="404"/>
        <end position="429"/>
    </location>
</feature>
<keyword evidence="5 7" id="KW-1133">Transmembrane helix</keyword>
<gene>
    <name evidence="8" type="ORF">NEF87_003615</name>
</gene>
<keyword evidence="2" id="KW-1003">Cell membrane</keyword>
<dbReference type="EMBL" id="CP104013">
    <property type="protein sequence ID" value="UYP47330.1"/>
    <property type="molecule type" value="Genomic_DNA"/>
</dbReference>
<proteinExistence type="predicted"/>
<keyword evidence="3 8" id="KW-0808">Transferase</keyword>
<evidence type="ECO:0000256" key="2">
    <source>
        <dbReference type="ARBA" id="ARBA00022475"/>
    </source>
</evidence>
<accession>A0ABY6HV89</accession>
<feature type="transmembrane region" description="Helical" evidence="7">
    <location>
        <begin position="347"/>
        <end position="366"/>
    </location>
</feature>
<dbReference type="PANTHER" id="PTHR22926:SF3">
    <property type="entry name" value="UNDECAPRENYL-PHOSPHATE ALPHA-N-ACETYLGLUCOSAMINYL 1-PHOSPHATE TRANSFERASE"/>
    <property type="match status" value="1"/>
</dbReference>
<evidence type="ECO:0000256" key="3">
    <source>
        <dbReference type="ARBA" id="ARBA00022679"/>
    </source>
</evidence>
<feature type="transmembrane region" description="Helical" evidence="7">
    <location>
        <begin position="115"/>
        <end position="131"/>
    </location>
</feature>
<feature type="transmembrane region" description="Helical" evidence="7">
    <location>
        <begin position="151"/>
        <end position="171"/>
    </location>
</feature>
<evidence type="ECO:0000256" key="1">
    <source>
        <dbReference type="ARBA" id="ARBA00004651"/>
    </source>
</evidence>
<dbReference type="Pfam" id="PF00953">
    <property type="entry name" value="Glycos_transf_4"/>
    <property type="match status" value="1"/>
</dbReference>
<evidence type="ECO:0000256" key="6">
    <source>
        <dbReference type="ARBA" id="ARBA00023136"/>
    </source>
</evidence>
<dbReference type="PANTHER" id="PTHR22926">
    <property type="entry name" value="PHOSPHO-N-ACETYLMURAMOYL-PENTAPEPTIDE-TRANSFERASE"/>
    <property type="match status" value="1"/>
</dbReference>
<dbReference type="InterPro" id="IPR000715">
    <property type="entry name" value="Glycosyl_transferase_4"/>
</dbReference>
<feature type="transmembrane region" description="Helical" evidence="7">
    <location>
        <begin position="373"/>
        <end position="398"/>
    </location>
</feature>
<evidence type="ECO:0000256" key="5">
    <source>
        <dbReference type="ARBA" id="ARBA00022989"/>
    </source>
</evidence>
<reference evidence="8" key="1">
    <citation type="submission" date="2022-09" db="EMBL/GenBank/DDBJ databases">
        <title>Actin cytoskeleton and complex cell architecture in an #Asgard archaeon.</title>
        <authorList>
            <person name="Ponce Toledo R.I."/>
            <person name="Schleper C."/>
            <person name="Rodrigues Oliveira T."/>
            <person name="Wollweber F."/>
            <person name="Xu J."/>
            <person name="Rittmann S."/>
            <person name="Klingl A."/>
            <person name="Pilhofer M."/>
        </authorList>
    </citation>
    <scope>NUCLEOTIDE SEQUENCE</scope>
    <source>
        <strain evidence="8">B-35</strain>
    </source>
</reference>
<feature type="transmembrane region" description="Helical" evidence="7">
    <location>
        <begin position="87"/>
        <end position="103"/>
    </location>
</feature>
<feature type="transmembrane region" description="Helical" evidence="7">
    <location>
        <begin position="12"/>
        <end position="32"/>
    </location>
</feature>
<keyword evidence="4 7" id="KW-0812">Transmembrane</keyword>
<evidence type="ECO:0000256" key="4">
    <source>
        <dbReference type="ARBA" id="ARBA00022692"/>
    </source>
</evidence>
<dbReference type="GO" id="GO:0016740">
    <property type="term" value="F:transferase activity"/>
    <property type="evidence" value="ECO:0007669"/>
    <property type="project" value="UniProtKB-KW"/>
</dbReference>
<feature type="transmembrane region" description="Helical" evidence="7">
    <location>
        <begin position="322"/>
        <end position="341"/>
    </location>
</feature>
<name>A0ABY6HV89_9ARCH</name>